<proteinExistence type="predicted"/>
<reference evidence="2 3" key="1">
    <citation type="submission" date="2016-10" db="EMBL/GenBank/DDBJ databases">
        <authorList>
            <person name="de Groot N.N."/>
        </authorList>
    </citation>
    <scope>NUCLEOTIDE SEQUENCE [LARGE SCALE GENOMIC DNA]</scope>
    <source>
        <strain evidence="2 3">CGMCC 1.8712</strain>
    </source>
</reference>
<evidence type="ECO:0000256" key="1">
    <source>
        <dbReference type="SAM" id="Phobius"/>
    </source>
</evidence>
<organism evidence="2 3">
    <name type="scientific">Haloplanus vescus</name>
    <dbReference type="NCBI Taxonomy" id="555874"/>
    <lineage>
        <taxon>Archaea</taxon>
        <taxon>Methanobacteriati</taxon>
        <taxon>Methanobacteriota</taxon>
        <taxon>Stenosarchaea group</taxon>
        <taxon>Halobacteria</taxon>
        <taxon>Halobacteriales</taxon>
        <taxon>Haloferacaceae</taxon>
        <taxon>Haloplanus</taxon>
    </lineage>
</organism>
<dbReference type="EMBL" id="FNQT01000001">
    <property type="protein sequence ID" value="SDZ80750.1"/>
    <property type="molecule type" value="Genomic_DNA"/>
</dbReference>
<dbReference type="RefSeq" id="WP_176791163.1">
    <property type="nucleotide sequence ID" value="NZ_FNQT01000001.1"/>
</dbReference>
<dbReference type="Proteomes" id="UP000236755">
    <property type="component" value="Unassembled WGS sequence"/>
</dbReference>
<feature type="transmembrane region" description="Helical" evidence="1">
    <location>
        <begin position="12"/>
        <end position="29"/>
    </location>
</feature>
<feature type="transmembrane region" description="Helical" evidence="1">
    <location>
        <begin position="35"/>
        <end position="51"/>
    </location>
</feature>
<sequence length="54" mass="5833">MTDDALRKRLDAALVLLTANFLLLLGLSFQSTPETAIGLLVLAALLGYGFVRQK</sequence>
<accession>A0A1H3W1A6</accession>
<name>A0A1H3W1A6_9EURY</name>
<protein>
    <submittedName>
        <fullName evidence="2">Uncharacterized protein</fullName>
    </submittedName>
</protein>
<keyword evidence="1" id="KW-0812">Transmembrane</keyword>
<evidence type="ECO:0000313" key="2">
    <source>
        <dbReference type="EMBL" id="SDZ80750.1"/>
    </source>
</evidence>
<dbReference type="STRING" id="555874.SAMN04488065_0471"/>
<keyword evidence="1" id="KW-1133">Transmembrane helix</keyword>
<keyword evidence="1" id="KW-0472">Membrane</keyword>
<keyword evidence="3" id="KW-1185">Reference proteome</keyword>
<gene>
    <name evidence="2" type="ORF">SAMN04488065_0471</name>
</gene>
<dbReference type="AlphaFoldDB" id="A0A1H3W1A6"/>
<evidence type="ECO:0000313" key="3">
    <source>
        <dbReference type="Proteomes" id="UP000236755"/>
    </source>
</evidence>